<dbReference type="InParanoid" id="A0A0D0CN85"/>
<dbReference type="AlphaFoldDB" id="A0A0D0CN85"/>
<proteinExistence type="predicted"/>
<evidence type="ECO:0000313" key="1">
    <source>
        <dbReference type="EMBL" id="KIK76748.1"/>
    </source>
</evidence>
<reference evidence="1 2" key="1">
    <citation type="submission" date="2014-04" db="EMBL/GenBank/DDBJ databases">
        <authorList>
            <consortium name="DOE Joint Genome Institute"/>
            <person name="Kuo A."/>
            <person name="Kohler A."/>
            <person name="Jargeat P."/>
            <person name="Nagy L.G."/>
            <person name="Floudas D."/>
            <person name="Copeland A."/>
            <person name="Barry K.W."/>
            <person name="Cichocki N."/>
            <person name="Veneault-Fourrey C."/>
            <person name="LaButti K."/>
            <person name="Lindquist E.A."/>
            <person name="Lipzen A."/>
            <person name="Lundell T."/>
            <person name="Morin E."/>
            <person name="Murat C."/>
            <person name="Sun H."/>
            <person name="Tunlid A."/>
            <person name="Henrissat B."/>
            <person name="Grigoriev I.V."/>
            <person name="Hibbett D.S."/>
            <person name="Martin F."/>
            <person name="Nordberg H.P."/>
            <person name="Cantor M.N."/>
            <person name="Hua S.X."/>
        </authorList>
    </citation>
    <scope>NUCLEOTIDE SEQUENCE [LARGE SCALE GENOMIC DNA]</scope>
    <source>
        <strain evidence="1 2">Ve08.2h10</strain>
    </source>
</reference>
<sequence length="179" mass="20036">MKASQLILLDHFVDHHPGLFRKKLRVDPDIFDVILDQISDHPIFSSASHNHQLPIAIQLAIFLNCAGHYGNAISPEDVAQWAGVSVGSVINCTNHVMVAVLDQHDDFIQFPALDSQDAENARSYVEAHVCPEWWNGFLAADGSAFGLYAKPGLHGETFFDRKSNYSLNCQVNHFCIFFR</sequence>
<reference evidence="2" key="2">
    <citation type="submission" date="2015-01" db="EMBL/GenBank/DDBJ databases">
        <title>Evolutionary Origins and Diversification of the Mycorrhizal Mutualists.</title>
        <authorList>
            <consortium name="DOE Joint Genome Institute"/>
            <consortium name="Mycorrhizal Genomics Consortium"/>
            <person name="Kohler A."/>
            <person name="Kuo A."/>
            <person name="Nagy L.G."/>
            <person name="Floudas D."/>
            <person name="Copeland A."/>
            <person name="Barry K.W."/>
            <person name="Cichocki N."/>
            <person name="Veneault-Fourrey C."/>
            <person name="LaButti K."/>
            <person name="Lindquist E.A."/>
            <person name="Lipzen A."/>
            <person name="Lundell T."/>
            <person name="Morin E."/>
            <person name="Murat C."/>
            <person name="Riley R."/>
            <person name="Ohm R."/>
            <person name="Sun H."/>
            <person name="Tunlid A."/>
            <person name="Henrissat B."/>
            <person name="Grigoriev I.V."/>
            <person name="Hibbett D.S."/>
            <person name="Martin F."/>
        </authorList>
    </citation>
    <scope>NUCLEOTIDE SEQUENCE [LARGE SCALE GENOMIC DNA]</scope>
    <source>
        <strain evidence="2">Ve08.2h10</strain>
    </source>
</reference>
<dbReference type="Proteomes" id="UP000054538">
    <property type="component" value="Unassembled WGS sequence"/>
</dbReference>
<dbReference type="EMBL" id="KN827312">
    <property type="protein sequence ID" value="KIK76748.1"/>
    <property type="molecule type" value="Genomic_DNA"/>
</dbReference>
<evidence type="ECO:0000313" key="2">
    <source>
        <dbReference type="Proteomes" id="UP000054538"/>
    </source>
</evidence>
<dbReference type="OrthoDB" id="2687688at2759"/>
<dbReference type="HOGENOM" id="CLU_018552_1_3_1"/>
<gene>
    <name evidence="1" type="ORF">PAXRUDRAFT_168872</name>
</gene>
<organism evidence="1 2">
    <name type="scientific">Paxillus rubicundulus Ve08.2h10</name>
    <dbReference type="NCBI Taxonomy" id="930991"/>
    <lineage>
        <taxon>Eukaryota</taxon>
        <taxon>Fungi</taxon>
        <taxon>Dikarya</taxon>
        <taxon>Basidiomycota</taxon>
        <taxon>Agaricomycotina</taxon>
        <taxon>Agaricomycetes</taxon>
        <taxon>Agaricomycetidae</taxon>
        <taxon>Boletales</taxon>
        <taxon>Paxilineae</taxon>
        <taxon>Paxillaceae</taxon>
        <taxon>Paxillus</taxon>
    </lineage>
</organism>
<protein>
    <recommendedName>
        <fullName evidence="3">DDE Tnp4 domain-containing protein</fullName>
    </recommendedName>
</protein>
<evidence type="ECO:0008006" key="3">
    <source>
        <dbReference type="Google" id="ProtNLM"/>
    </source>
</evidence>
<keyword evidence="2" id="KW-1185">Reference proteome</keyword>
<name>A0A0D0CN85_9AGAM</name>
<accession>A0A0D0CN85</accession>